<organism evidence="3 4">
    <name type="scientific">Reichenbachiella ulvae</name>
    <dbReference type="NCBI Taxonomy" id="2980104"/>
    <lineage>
        <taxon>Bacteria</taxon>
        <taxon>Pseudomonadati</taxon>
        <taxon>Bacteroidota</taxon>
        <taxon>Cytophagia</taxon>
        <taxon>Cytophagales</taxon>
        <taxon>Reichenbachiellaceae</taxon>
        <taxon>Reichenbachiella</taxon>
    </lineage>
</organism>
<feature type="domain" description="HTH cro/C1-type" evidence="2">
    <location>
        <begin position="10"/>
        <end position="64"/>
    </location>
</feature>
<dbReference type="Pfam" id="PF01381">
    <property type="entry name" value="HTH_3"/>
    <property type="match status" value="1"/>
</dbReference>
<protein>
    <submittedName>
        <fullName evidence="3">Helix-turn-helix domain-containing protein</fullName>
    </submittedName>
</protein>
<evidence type="ECO:0000313" key="4">
    <source>
        <dbReference type="Proteomes" id="UP001300692"/>
    </source>
</evidence>
<dbReference type="InterPro" id="IPR050807">
    <property type="entry name" value="TransReg_Diox_bact_type"/>
</dbReference>
<dbReference type="PANTHER" id="PTHR46797">
    <property type="entry name" value="HTH-TYPE TRANSCRIPTIONAL REGULATOR"/>
    <property type="match status" value="1"/>
</dbReference>
<comment type="caution">
    <text evidence="3">The sequence shown here is derived from an EMBL/GenBank/DDBJ whole genome shotgun (WGS) entry which is preliminary data.</text>
</comment>
<gene>
    <name evidence="3" type="ORF">N7U62_20970</name>
</gene>
<dbReference type="InterPro" id="IPR001387">
    <property type="entry name" value="Cro/C1-type_HTH"/>
</dbReference>
<dbReference type="SUPFAM" id="SSF47413">
    <property type="entry name" value="lambda repressor-like DNA-binding domains"/>
    <property type="match status" value="1"/>
</dbReference>
<evidence type="ECO:0000313" key="3">
    <source>
        <dbReference type="EMBL" id="MCV9389151.1"/>
    </source>
</evidence>
<evidence type="ECO:0000256" key="1">
    <source>
        <dbReference type="ARBA" id="ARBA00023125"/>
    </source>
</evidence>
<dbReference type="PANTHER" id="PTHR46797:SF1">
    <property type="entry name" value="METHYLPHOSPHONATE SYNTHASE"/>
    <property type="match status" value="1"/>
</dbReference>
<dbReference type="EMBL" id="JAOYOD010000001">
    <property type="protein sequence ID" value="MCV9389151.1"/>
    <property type="molecule type" value="Genomic_DNA"/>
</dbReference>
<proteinExistence type="predicted"/>
<sequence length="75" mass="8589">MLKDQFANVIRDLRMERGLSQEKLGFLAGLDRTYIWRIENAKRVPSIEVLFMLAKGLEINPSEIILKVENSISAV</sequence>
<name>A0ABT3CZN9_9BACT</name>
<accession>A0ABT3CZN9</accession>
<dbReference type="Gene3D" id="1.10.260.40">
    <property type="entry name" value="lambda repressor-like DNA-binding domains"/>
    <property type="match status" value="1"/>
</dbReference>
<dbReference type="RefSeq" id="WP_264140074.1">
    <property type="nucleotide sequence ID" value="NZ_JAOYOD010000001.1"/>
</dbReference>
<dbReference type="CDD" id="cd00093">
    <property type="entry name" value="HTH_XRE"/>
    <property type="match status" value="1"/>
</dbReference>
<dbReference type="SMART" id="SM00530">
    <property type="entry name" value="HTH_XRE"/>
    <property type="match status" value="1"/>
</dbReference>
<dbReference type="PROSITE" id="PS50943">
    <property type="entry name" value="HTH_CROC1"/>
    <property type="match status" value="1"/>
</dbReference>
<keyword evidence="4" id="KW-1185">Reference proteome</keyword>
<evidence type="ECO:0000259" key="2">
    <source>
        <dbReference type="PROSITE" id="PS50943"/>
    </source>
</evidence>
<dbReference type="Proteomes" id="UP001300692">
    <property type="component" value="Unassembled WGS sequence"/>
</dbReference>
<keyword evidence="1" id="KW-0238">DNA-binding</keyword>
<reference evidence="3 4" key="1">
    <citation type="submission" date="2022-10" db="EMBL/GenBank/DDBJ databases">
        <title>Comparative genomics and taxonomic characterization of three novel marine species of genus Reichenbachiella exhibiting antioxidant and polysaccharide degradation activities.</title>
        <authorList>
            <person name="Muhammad N."/>
            <person name="Lee Y.-J."/>
            <person name="Ko J."/>
            <person name="Kim S.-G."/>
        </authorList>
    </citation>
    <scope>NUCLEOTIDE SEQUENCE [LARGE SCALE GENOMIC DNA]</scope>
    <source>
        <strain evidence="3 4">ABR2-5</strain>
    </source>
</reference>
<dbReference type="InterPro" id="IPR010982">
    <property type="entry name" value="Lambda_DNA-bd_dom_sf"/>
</dbReference>